<dbReference type="RefSeq" id="WP_149160720.1">
    <property type="nucleotide sequence ID" value="NZ_CP043505.1"/>
</dbReference>
<dbReference type="OrthoDB" id="572586at2"/>
<reference evidence="1 2" key="1">
    <citation type="submission" date="2019-09" db="EMBL/GenBank/DDBJ databases">
        <title>Genome sequencing of strain KACC 19306.</title>
        <authorList>
            <person name="Heo J."/>
            <person name="Kim S.-J."/>
            <person name="Kim J.-S."/>
            <person name="Hong S.-B."/>
            <person name="Kwon S.-W."/>
        </authorList>
    </citation>
    <scope>NUCLEOTIDE SEQUENCE [LARGE SCALE GENOMIC DNA]</scope>
    <source>
        <strain evidence="1 2">KACC 19306</strain>
    </source>
</reference>
<protein>
    <recommendedName>
        <fullName evidence="3">Uridine kinase</fullName>
    </recommendedName>
</protein>
<dbReference type="KEGG" id="ail:FLP10_09980"/>
<evidence type="ECO:0000313" key="2">
    <source>
        <dbReference type="Proteomes" id="UP000324678"/>
    </source>
</evidence>
<proteinExistence type="predicted"/>
<organism evidence="1 2">
    <name type="scientific">Agromyces intestinalis</name>
    <dbReference type="NCBI Taxonomy" id="2592652"/>
    <lineage>
        <taxon>Bacteria</taxon>
        <taxon>Bacillati</taxon>
        <taxon>Actinomycetota</taxon>
        <taxon>Actinomycetes</taxon>
        <taxon>Micrococcales</taxon>
        <taxon>Microbacteriaceae</taxon>
        <taxon>Agromyces</taxon>
    </lineage>
</organism>
<accession>A0A5C1YF55</accession>
<dbReference type="Proteomes" id="UP000324678">
    <property type="component" value="Chromosome"/>
</dbReference>
<keyword evidence="2" id="KW-1185">Reference proteome</keyword>
<sequence length="165" mass="17717">MSDTTDATRLTDARRDQLDSIVDEFLHNSPRGRRLLAVDGASPEQAARWADDLAARLRAKGQPATRVSNGDAGEQALRAETIEPFRAGTLAGADDPDAVLVVDGRGLLDGSAHGLWHFRVWTLAGAELPNSGADIIVDATDEDAPTQFFYDYCKLPPSVNPPGLH</sequence>
<dbReference type="EMBL" id="CP043505">
    <property type="protein sequence ID" value="QEO14701.1"/>
    <property type="molecule type" value="Genomic_DNA"/>
</dbReference>
<evidence type="ECO:0008006" key="3">
    <source>
        <dbReference type="Google" id="ProtNLM"/>
    </source>
</evidence>
<dbReference type="AlphaFoldDB" id="A0A5C1YF55"/>
<name>A0A5C1YF55_9MICO</name>
<evidence type="ECO:0000313" key="1">
    <source>
        <dbReference type="EMBL" id="QEO14701.1"/>
    </source>
</evidence>
<gene>
    <name evidence="1" type="ORF">FLP10_09980</name>
</gene>